<protein>
    <recommendedName>
        <fullName evidence="1">RNA-directed DNA polymerase</fullName>
        <ecNumber evidence="1">2.7.7.49</ecNumber>
    </recommendedName>
</protein>
<feature type="domain" description="Reverse transcriptase" evidence="10">
    <location>
        <begin position="1"/>
        <end position="208"/>
    </location>
</feature>
<keyword evidence="2" id="KW-0808">Transferase</keyword>
<name>A0ABY6JPQ5_9GAMM</name>
<evidence type="ECO:0000313" key="12">
    <source>
        <dbReference type="Proteomes" id="UP001163082"/>
    </source>
</evidence>
<evidence type="ECO:0000256" key="7">
    <source>
        <dbReference type="ARBA" id="ARBA00023118"/>
    </source>
</evidence>
<evidence type="ECO:0000256" key="8">
    <source>
        <dbReference type="ARBA" id="ARBA00034120"/>
    </source>
</evidence>
<dbReference type="EMBL" id="CP080627">
    <property type="protein sequence ID" value="UYV18971.1"/>
    <property type="molecule type" value="Genomic_DNA"/>
</dbReference>
<dbReference type="GO" id="GO:0003964">
    <property type="term" value="F:RNA-directed DNA polymerase activity"/>
    <property type="evidence" value="ECO:0007669"/>
    <property type="project" value="UniProtKB-KW"/>
</dbReference>
<comment type="catalytic activity">
    <reaction evidence="9">
        <text>DNA(n) + a 2'-deoxyribonucleoside 5'-triphosphate = DNA(n+1) + diphosphate</text>
        <dbReference type="Rhea" id="RHEA:22508"/>
        <dbReference type="Rhea" id="RHEA-COMP:17339"/>
        <dbReference type="Rhea" id="RHEA-COMP:17340"/>
        <dbReference type="ChEBI" id="CHEBI:33019"/>
        <dbReference type="ChEBI" id="CHEBI:61560"/>
        <dbReference type="ChEBI" id="CHEBI:173112"/>
        <dbReference type="EC" id="2.7.7.49"/>
    </reaction>
</comment>
<dbReference type="InterPro" id="IPR000477">
    <property type="entry name" value="RT_dom"/>
</dbReference>
<keyword evidence="3" id="KW-0548">Nucleotidyltransferase</keyword>
<dbReference type="PANTHER" id="PTHR34047:SF7">
    <property type="entry name" value="RNA-DIRECTED DNA POLYMERASE"/>
    <property type="match status" value="1"/>
</dbReference>
<evidence type="ECO:0000256" key="1">
    <source>
        <dbReference type="ARBA" id="ARBA00012493"/>
    </source>
</evidence>
<dbReference type="Pfam" id="PF00078">
    <property type="entry name" value="RVT_1"/>
    <property type="match status" value="1"/>
</dbReference>
<keyword evidence="12" id="KW-1185">Reference proteome</keyword>
<organism evidence="11 12">
    <name type="scientific">Halomonas qaidamensis</name>
    <dbReference type="NCBI Taxonomy" id="2866211"/>
    <lineage>
        <taxon>Bacteria</taxon>
        <taxon>Pseudomonadati</taxon>
        <taxon>Pseudomonadota</taxon>
        <taxon>Gammaproteobacteria</taxon>
        <taxon>Oceanospirillales</taxon>
        <taxon>Halomonadaceae</taxon>
        <taxon>Halomonas</taxon>
    </lineage>
</organism>
<evidence type="ECO:0000256" key="5">
    <source>
        <dbReference type="ARBA" id="ARBA00022842"/>
    </source>
</evidence>
<keyword evidence="7" id="KW-0051">Antiviral defense</keyword>
<evidence type="ECO:0000256" key="9">
    <source>
        <dbReference type="ARBA" id="ARBA00048173"/>
    </source>
</evidence>
<evidence type="ECO:0000313" key="11">
    <source>
        <dbReference type="EMBL" id="UYV18971.1"/>
    </source>
</evidence>
<dbReference type="Proteomes" id="UP001163082">
    <property type="component" value="Chromosome"/>
</dbReference>
<dbReference type="InterPro" id="IPR000123">
    <property type="entry name" value="Reverse_transcriptase_msDNA"/>
</dbReference>
<dbReference type="InterPro" id="IPR043502">
    <property type="entry name" value="DNA/RNA_pol_sf"/>
</dbReference>
<gene>
    <name evidence="11" type="ORF">K1Y77_16240</name>
</gene>
<accession>A0ABY6JPQ5</accession>
<keyword evidence="4" id="KW-0479">Metal-binding</keyword>
<sequence>MQRWVARNILSHVPAHPCSVAFSTGDSLYNAVAPHCPSKWLVKLDIRNFFESIDEISVYKVFHQLGFEPLIAFEMARLCTYVGTNPLNSQDRWEDSHLLPEFIIKLYQYPGQGHLPQGAPTSPMLANLVCRALDDRLSSLADEHSVRYTRYADDMTFSTSDVDFGREKAGTLIRLVYHQLNRQALNPNTAKTTVVPPGARKLVLGLSAEENVPRLTRQFKDLLRQHIHYLLRNDVGPTKHAAAREFASTAGLRHHLGGLLAFAAQIEPKWAATQRSRFNAVPWPY</sequence>
<reference evidence="11 12" key="1">
    <citation type="journal article" date="2022" name="Antonie Van Leeuwenhoek">
        <title>Whole genome sequencing of the halophilic Halomonas qaidamensis XH36, a novel species strain with high ectoine production.</title>
        <authorList>
            <person name="Zhang T."/>
            <person name="Cui T."/>
            <person name="Cao Y."/>
            <person name="Li Y."/>
            <person name="Li F."/>
            <person name="Zhu D."/>
            <person name="Xing J."/>
        </authorList>
    </citation>
    <scope>NUCLEOTIDE SEQUENCE [LARGE SCALE GENOMIC DNA]</scope>
    <source>
        <strain evidence="11 12">XH36</strain>
    </source>
</reference>
<dbReference type="InterPro" id="IPR051083">
    <property type="entry name" value="GrpII_Intron_Splice-Mob/Def"/>
</dbReference>
<dbReference type="EC" id="2.7.7.49" evidence="1"/>
<keyword evidence="5" id="KW-0460">Magnesium</keyword>
<proteinExistence type="inferred from homology"/>
<dbReference type="CDD" id="cd03487">
    <property type="entry name" value="RT_Bac_retron_II"/>
    <property type="match status" value="1"/>
</dbReference>
<evidence type="ECO:0000256" key="3">
    <source>
        <dbReference type="ARBA" id="ARBA00022695"/>
    </source>
</evidence>
<dbReference type="PROSITE" id="PS50878">
    <property type="entry name" value="RT_POL"/>
    <property type="match status" value="1"/>
</dbReference>
<evidence type="ECO:0000259" key="10">
    <source>
        <dbReference type="PROSITE" id="PS50878"/>
    </source>
</evidence>
<evidence type="ECO:0000256" key="6">
    <source>
        <dbReference type="ARBA" id="ARBA00022918"/>
    </source>
</evidence>
<evidence type="ECO:0000256" key="4">
    <source>
        <dbReference type="ARBA" id="ARBA00022723"/>
    </source>
</evidence>
<dbReference type="SUPFAM" id="SSF56672">
    <property type="entry name" value="DNA/RNA polymerases"/>
    <property type="match status" value="1"/>
</dbReference>
<evidence type="ECO:0000256" key="2">
    <source>
        <dbReference type="ARBA" id="ARBA00022679"/>
    </source>
</evidence>
<comment type="similarity">
    <text evidence="8">Belongs to the bacterial reverse transcriptase family.</text>
</comment>
<dbReference type="PANTHER" id="PTHR34047">
    <property type="entry name" value="NUCLEAR INTRON MATURASE 1, MITOCHONDRIAL-RELATED"/>
    <property type="match status" value="1"/>
</dbReference>
<keyword evidence="6 11" id="KW-0695">RNA-directed DNA polymerase</keyword>